<evidence type="ECO:0000259" key="2">
    <source>
        <dbReference type="Pfam" id="PF00383"/>
    </source>
</evidence>
<dbReference type="HOGENOM" id="CLU_097262_4_1_0"/>
<dbReference type="GO" id="GO:0004126">
    <property type="term" value="F:cytidine deaminase activity"/>
    <property type="evidence" value="ECO:0007669"/>
    <property type="project" value="TreeGrafter"/>
</dbReference>
<dbReference type="InterPro" id="IPR016193">
    <property type="entry name" value="Cytidine_deaminase-like"/>
</dbReference>
<dbReference type="SUPFAM" id="SSF53927">
    <property type="entry name" value="Cytidine deaminase-like"/>
    <property type="match status" value="1"/>
</dbReference>
<dbReference type="GO" id="GO:0072527">
    <property type="term" value="P:pyrimidine-containing compound metabolic process"/>
    <property type="evidence" value="ECO:0007669"/>
    <property type="project" value="UniProtKB-ARBA"/>
</dbReference>
<dbReference type="STRING" id="1332188.L336_0110"/>
<dbReference type="Pfam" id="PF00383">
    <property type="entry name" value="dCMP_cyt_deam_1"/>
    <property type="match status" value="1"/>
</dbReference>
<reference evidence="3 4" key="1">
    <citation type="journal article" date="2013" name="Nat. Biotechnol.">
        <title>Genome sequences of rare, uncultured bacteria obtained by differential coverage binning of multiple metagenomes.</title>
        <authorList>
            <person name="Albertsen M."/>
            <person name="Hugenholtz P."/>
            <person name="Skarshewski A."/>
            <person name="Nielsen K.L."/>
            <person name="Tyson G.W."/>
            <person name="Nielsen P.H."/>
        </authorList>
    </citation>
    <scope>NUCLEOTIDE SEQUENCE [LARGE SCALE GENOMIC DNA]</scope>
    <source>
        <strain evidence="3">TM71</strain>
    </source>
</reference>
<keyword evidence="4" id="KW-1185">Reference proteome</keyword>
<dbReference type="CDD" id="cd01283">
    <property type="entry name" value="cytidine_deaminase"/>
    <property type="match status" value="1"/>
</dbReference>
<dbReference type="Proteomes" id="UP000013893">
    <property type="component" value="Chromosome"/>
</dbReference>
<protein>
    <submittedName>
        <fullName evidence="3">Putative blasticidin-S deaminase</fullName>
        <ecNumber evidence="3">3.5.4.-</ecNumber>
    </submittedName>
</protein>
<gene>
    <name evidence="3" type="ORF">L336_0110</name>
</gene>
<dbReference type="AlphaFoldDB" id="R4PXB1"/>
<dbReference type="KEGG" id="saal:L336_0110"/>
<dbReference type="GO" id="GO:0055086">
    <property type="term" value="P:nucleobase-containing small molecule metabolic process"/>
    <property type="evidence" value="ECO:0007669"/>
    <property type="project" value="UniProtKB-ARBA"/>
</dbReference>
<sequence length="154" mass="17491">MEQYEHALNEQDNELITLARRHLEQKYRKPLHTVAAALRMADGHIIMGLNFDHFSGSICAEVSALTHAMNRENYAVQTVVAVRRNTAGEYVVANMCGKCRQIFHDYVPQARIIVDSHGSVEVRSIEELLPLAFYRHREKINDAMQGVSDEEIVG</sequence>
<dbReference type="GO" id="GO:0005829">
    <property type="term" value="C:cytosol"/>
    <property type="evidence" value="ECO:0007669"/>
    <property type="project" value="TreeGrafter"/>
</dbReference>
<comment type="similarity">
    <text evidence="1">Belongs to the cytidine and deoxycytidylate deaminase family.</text>
</comment>
<dbReference type="InterPro" id="IPR002125">
    <property type="entry name" value="CMP_dCMP_dom"/>
</dbReference>
<dbReference type="PANTHER" id="PTHR11644:SF2">
    <property type="entry name" value="CYTIDINE DEAMINASE"/>
    <property type="match status" value="1"/>
</dbReference>
<proteinExistence type="inferred from homology"/>
<dbReference type="EC" id="3.5.4.-" evidence="3"/>
<dbReference type="OrthoDB" id="9795347at2"/>
<evidence type="ECO:0000313" key="4">
    <source>
        <dbReference type="Proteomes" id="UP000013893"/>
    </source>
</evidence>
<keyword evidence="3" id="KW-0378">Hydrolase</keyword>
<accession>R4PXB1</accession>
<organism evidence="3 4">
    <name type="scientific">Candidatus Saccharimonas aalborgensis</name>
    <dbReference type="NCBI Taxonomy" id="1332188"/>
    <lineage>
        <taxon>Bacteria</taxon>
        <taxon>Candidatus Saccharimonadota</taxon>
        <taxon>Candidatus Saccharimonadia</taxon>
        <taxon>Candidatus Saccharimonadales</taxon>
        <taxon>Candidatus Saccharimonadaceae</taxon>
        <taxon>Candidatus Saccharimonas</taxon>
    </lineage>
</organism>
<name>R4PXB1_9BACT</name>
<evidence type="ECO:0000313" key="3">
    <source>
        <dbReference type="EMBL" id="AGL61821.1"/>
    </source>
</evidence>
<dbReference type="GO" id="GO:0008270">
    <property type="term" value="F:zinc ion binding"/>
    <property type="evidence" value="ECO:0007669"/>
    <property type="project" value="TreeGrafter"/>
</dbReference>
<dbReference type="EMBL" id="CP005957">
    <property type="protein sequence ID" value="AGL61821.1"/>
    <property type="molecule type" value="Genomic_DNA"/>
</dbReference>
<dbReference type="Gene3D" id="3.40.140.10">
    <property type="entry name" value="Cytidine Deaminase, domain 2"/>
    <property type="match status" value="1"/>
</dbReference>
<evidence type="ECO:0000256" key="1">
    <source>
        <dbReference type="ARBA" id="ARBA00006576"/>
    </source>
</evidence>
<feature type="domain" description="CMP/dCMP-type deaminase" evidence="2">
    <location>
        <begin position="10"/>
        <end position="105"/>
    </location>
</feature>
<dbReference type="RefSeq" id="WP_015641272.1">
    <property type="nucleotide sequence ID" value="NC_021219.1"/>
</dbReference>
<dbReference type="InterPro" id="IPR050202">
    <property type="entry name" value="Cyt/Deoxycyt_deaminase"/>
</dbReference>
<dbReference type="PANTHER" id="PTHR11644">
    <property type="entry name" value="CYTIDINE DEAMINASE"/>
    <property type="match status" value="1"/>
</dbReference>